<evidence type="ECO:0000256" key="5">
    <source>
        <dbReference type="ARBA" id="ARBA00022908"/>
    </source>
</evidence>
<evidence type="ECO:0000256" key="8">
    <source>
        <dbReference type="ARBA" id="ARBA00023306"/>
    </source>
</evidence>
<evidence type="ECO:0000256" key="3">
    <source>
        <dbReference type="ARBA" id="ARBA00022618"/>
    </source>
</evidence>
<feature type="domain" description="Tyr recombinase" evidence="10">
    <location>
        <begin position="137"/>
        <end position="321"/>
    </location>
</feature>
<dbReference type="Pfam" id="PF00589">
    <property type="entry name" value="Phage_integrase"/>
    <property type="match status" value="1"/>
</dbReference>
<evidence type="ECO:0000256" key="1">
    <source>
        <dbReference type="ARBA" id="ARBA00004496"/>
    </source>
</evidence>
<dbReference type="GO" id="GO:0015074">
    <property type="term" value="P:DNA integration"/>
    <property type="evidence" value="ECO:0007669"/>
    <property type="project" value="UniProtKB-KW"/>
</dbReference>
<keyword evidence="2" id="KW-0963">Cytoplasm</keyword>
<dbReference type="STRING" id="561177.ANHYDRO_00712"/>
<dbReference type="GO" id="GO:0005737">
    <property type="term" value="C:cytoplasm"/>
    <property type="evidence" value="ECO:0007669"/>
    <property type="project" value="UniProtKB-SubCell"/>
</dbReference>
<dbReference type="eggNOG" id="COG4974">
    <property type="taxonomic scope" value="Bacteria"/>
</dbReference>
<dbReference type="PROSITE" id="PS51898">
    <property type="entry name" value="TYR_RECOMBINASE"/>
    <property type="match status" value="1"/>
</dbReference>
<dbReference type="InterPro" id="IPR011010">
    <property type="entry name" value="DNA_brk_join_enz"/>
</dbReference>
<evidence type="ECO:0000259" key="10">
    <source>
        <dbReference type="PROSITE" id="PS51898"/>
    </source>
</evidence>
<dbReference type="Gene3D" id="1.10.443.10">
    <property type="entry name" value="Intergrase catalytic core"/>
    <property type="match status" value="1"/>
</dbReference>
<organism evidence="12 13">
    <name type="scientific">Anaerococcus hydrogenalis DSM 7454</name>
    <dbReference type="NCBI Taxonomy" id="561177"/>
    <lineage>
        <taxon>Bacteria</taxon>
        <taxon>Bacillati</taxon>
        <taxon>Bacillota</taxon>
        <taxon>Tissierellia</taxon>
        <taxon>Tissierellales</taxon>
        <taxon>Peptoniphilaceae</taxon>
        <taxon>Anaerococcus</taxon>
    </lineage>
</organism>
<evidence type="ECO:0000256" key="6">
    <source>
        <dbReference type="ARBA" id="ARBA00023125"/>
    </source>
</evidence>
<comment type="subcellular location">
    <subcellularLocation>
        <location evidence="1">Cytoplasm</location>
    </subcellularLocation>
</comment>
<evidence type="ECO:0000313" key="13">
    <source>
        <dbReference type="Proteomes" id="UP000005451"/>
    </source>
</evidence>
<keyword evidence="8" id="KW-0131">Cell cycle</keyword>
<sequence>MNISTPLILDDYLSYLKSIRALSEKTISEYRYDLINFIYYQILRKVYYNDKQNLNKDIEDENININKIFNKSFISDINIQDMYSYISYLDNELNDNASTRSRKISALRSFYKYLHQEIEMIDNNITEKLRNPKIQKRQPVYLTLSETELLLETINEEKNEFLRNRDMAIVFTFLTTGMRLSELVSVDLNDIKDDHFTIIGKGNKERTIYLTKNCIDLIDNYIMIRKNYLKDIKINALFISTRKKRISNRAVQSTVDKYLKKAGFDTRVYSTHKLRHTAATLMYKYGNVDIRALKDVLGHESVSTTQIYTHLDNEDLKRAVNKNPLSNLKI</sequence>
<dbReference type="Proteomes" id="UP000005451">
    <property type="component" value="Unassembled WGS sequence"/>
</dbReference>
<evidence type="ECO:0000313" key="12">
    <source>
        <dbReference type="EMBL" id="EEB36412.1"/>
    </source>
</evidence>
<protein>
    <submittedName>
        <fullName evidence="12">Site-specific tyrosine recombinase XerC</fullName>
    </submittedName>
</protein>
<dbReference type="GO" id="GO:0006310">
    <property type="term" value="P:DNA recombination"/>
    <property type="evidence" value="ECO:0007669"/>
    <property type="project" value="UniProtKB-KW"/>
</dbReference>
<dbReference type="InterPro" id="IPR002104">
    <property type="entry name" value="Integrase_catalytic"/>
</dbReference>
<dbReference type="InterPro" id="IPR004107">
    <property type="entry name" value="Integrase_SAM-like_N"/>
</dbReference>
<dbReference type="GO" id="GO:0051301">
    <property type="term" value="P:cell division"/>
    <property type="evidence" value="ECO:0007669"/>
    <property type="project" value="UniProtKB-KW"/>
</dbReference>
<dbReference type="PANTHER" id="PTHR30349">
    <property type="entry name" value="PHAGE INTEGRASE-RELATED"/>
    <property type="match status" value="1"/>
</dbReference>
<keyword evidence="3" id="KW-0132">Cell division</keyword>
<dbReference type="GO" id="GO:0003677">
    <property type="term" value="F:DNA binding"/>
    <property type="evidence" value="ECO:0007669"/>
    <property type="project" value="UniProtKB-UniRule"/>
</dbReference>
<dbReference type="Pfam" id="PF02899">
    <property type="entry name" value="Phage_int_SAM_1"/>
    <property type="match status" value="1"/>
</dbReference>
<proteinExistence type="predicted"/>
<dbReference type="PROSITE" id="PS51900">
    <property type="entry name" value="CB"/>
    <property type="match status" value="1"/>
</dbReference>
<dbReference type="InterPro" id="IPR050090">
    <property type="entry name" value="Tyrosine_recombinase_XerCD"/>
</dbReference>
<accession>B6W813</accession>
<dbReference type="SUPFAM" id="SSF56349">
    <property type="entry name" value="DNA breaking-rejoining enzymes"/>
    <property type="match status" value="1"/>
</dbReference>
<dbReference type="AlphaFoldDB" id="B6W813"/>
<reference evidence="12 13" key="1">
    <citation type="submission" date="2008-09" db="EMBL/GenBank/DDBJ databases">
        <authorList>
            <person name="Fulton L."/>
            <person name="Clifton S."/>
            <person name="Fulton B."/>
            <person name="Xu J."/>
            <person name="Minx P."/>
            <person name="Pepin K.H."/>
            <person name="Johnson M."/>
            <person name="Thiruvilangam P."/>
            <person name="Bhonagiri V."/>
            <person name="Nash W.E."/>
            <person name="Mardis E.R."/>
            <person name="Wilson R.K."/>
        </authorList>
    </citation>
    <scope>NUCLEOTIDE SEQUENCE [LARGE SCALE GENOMIC DNA]</scope>
    <source>
        <strain evidence="12 13">DSM 7454</strain>
    </source>
</reference>
<dbReference type="RefSeq" id="WP_004813354.1">
    <property type="nucleotide sequence ID" value="NZ_ABXA01000019.1"/>
</dbReference>
<keyword evidence="6 9" id="KW-0238">DNA-binding</keyword>
<keyword evidence="5" id="KW-0229">DNA integration</keyword>
<dbReference type="InterPro" id="IPR013762">
    <property type="entry name" value="Integrase-like_cat_sf"/>
</dbReference>
<keyword evidence="7" id="KW-0233">DNA recombination</keyword>
<evidence type="ECO:0000256" key="4">
    <source>
        <dbReference type="ARBA" id="ARBA00022829"/>
    </source>
</evidence>
<feature type="domain" description="Core-binding (CB)" evidence="11">
    <location>
        <begin position="3"/>
        <end position="115"/>
    </location>
</feature>
<name>B6W813_9FIRM</name>
<keyword evidence="4" id="KW-0159">Chromosome partition</keyword>
<comment type="caution">
    <text evidence="12">The sequence shown here is derived from an EMBL/GenBank/DDBJ whole genome shotgun (WGS) entry which is preliminary data.</text>
</comment>
<evidence type="ECO:0000256" key="9">
    <source>
        <dbReference type="PROSITE-ProRule" id="PRU01248"/>
    </source>
</evidence>
<dbReference type="Gene3D" id="1.10.150.130">
    <property type="match status" value="1"/>
</dbReference>
<dbReference type="GO" id="GO:0007059">
    <property type="term" value="P:chromosome segregation"/>
    <property type="evidence" value="ECO:0007669"/>
    <property type="project" value="UniProtKB-KW"/>
</dbReference>
<evidence type="ECO:0000256" key="2">
    <source>
        <dbReference type="ARBA" id="ARBA00022490"/>
    </source>
</evidence>
<dbReference type="EMBL" id="ABXA01000019">
    <property type="protein sequence ID" value="EEB36412.1"/>
    <property type="molecule type" value="Genomic_DNA"/>
</dbReference>
<evidence type="ECO:0000259" key="11">
    <source>
        <dbReference type="PROSITE" id="PS51900"/>
    </source>
</evidence>
<evidence type="ECO:0000256" key="7">
    <source>
        <dbReference type="ARBA" id="ARBA00023172"/>
    </source>
</evidence>
<dbReference type="InterPro" id="IPR044068">
    <property type="entry name" value="CB"/>
</dbReference>
<gene>
    <name evidence="12" type="primary">xerC</name>
    <name evidence="12" type="ORF">ANHYDRO_00712</name>
</gene>
<reference evidence="12 13" key="2">
    <citation type="submission" date="2008-10" db="EMBL/GenBank/DDBJ databases">
        <title>Draft genome sequence of Anaerococcus hydrogenalis (DSM 7454).</title>
        <authorList>
            <person name="Sudarsanam P."/>
            <person name="Ley R."/>
            <person name="Guruge J."/>
            <person name="Turnbaugh P.J."/>
            <person name="Mahowald M."/>
            <person name="Liep D."/>
            <person name="Gordon J."/>
        </authorList>
    </citation>
    <scope>NUCLEOTIDE SEQUENCE [LARGE SCALE GENOMIC DNA]</scope>
    <source>
        <strain evidence="12 13">DSM 7454</strain>
    </source>
</reference>
<dbReference type="PANTHER" id="PTHR30349:SF77">
    <property type="entry name" value="TYROSINE RECOMBINASE XERC"/>
    <property type="match status" value="1"/>
</dbReference>
<dbReference type="InterPro" id="IPR010998">
    <property type="entry name" value="Integrase_recombinase_N"/>
</dbReference>